<dbReference type="RefSeq" id="WP_398275681.1">
    <property type="nucleotide sequence ID" value="NZ_JBITLV010000001.1"/>
</dbReference>
<feature type="transmembrane region" description="Helical" evidence="2">
    <location>
        <begin position="393"/>
        <end position="411"/>
    </location>
</feature>
<reference evidence="3 4" key="1">
    <citation type="submission" date="2024-10" db="EMBL/GenBank/DDBJ databases">
        <title>The Natural Products Discovery Center: Release of the First 8490 Sequenced Strains for Exploring Actinobacteria Biosynthetic Diversity.</title>
        <authorList>
            <person name="Kalkreuter E."/>
            <person name="Kautsar S.A."/>
            <person name="Yang D."/>
            <person name="Bader C.D."/>
            <person name="Teijaro C.N."/>
            <person name="Fluegel L."/>
            <person name="Davis C.M."/>
            <person name="Simpson J.R."/>
            <person name="Lauterbach L."/>
            <person name="Steele A.D."/>
            <person name="Gui C."/>
            <person name="Meng S."/>
            <person name="Li G."/>
            <person name="Viehrig K."/>
            <person name="Ye F."/>
            <person name="Su P."/>
            <person name="Kiefer A.F."/>
            <person name="Nichols A."/>
            <person name="Cepeda A.J."/>
            <person name="Yan W."/>
            <person name="Fan B."/>
            <person name="Jiang Y."/>
            <person name="Adhikari A."/>
            <person name="Zheng C.-J."/>
            <person name="Schuster L."/>
            <person name="Cowan T.M."/>
            <person name="Smanski M.J."/>
            <person name="Chevrette M.G."/>
            <person name="De Carvalho L.P.S."/>
            <person name="Shen B."/>
        </authorList>
    </citation>
    <scope>NUCLEOTIDE SEQUENCE [LARGE SCALE GENOMIC DNA]</scope>
    <source>
        <strain evidence="3 4">NPDC049639</strain>
    </source>
</reference>
<feature type="region of interest" description="Disordered" evidence="1">
    <location>
        <begin position="1"/>
        <end position="24"/>
    </location>
</feature>
<keyword evidence="2" id="KW-1133">Transmembrane helix</keyword>
<evidence type="ECO:0000313" key="3">
    <source>
        <dbReference type="EMBL" id="MFI7586292.1"/>
    </source>
</evidence>
<feature type="compositionally biased region" description="Acidic residues" evidence="1">
    <location>
        <begin position="1"/>
        <end position="12"/>
    </location>
</feature>
<evidence type="ECO:0000256" key="1">
    <source>
        <dbReference type="SAM" id="MobiDB-lite"/>
    </source>
</evidence>
<keyword evidence="2" id="KW-0472">Membrane</keyword>
<sequence>MTFEYDLDEPPGEPEAAGSTTGRSSSRRRVTGLVLVLLGVAGLLASVALPALAQRAVRPPPGPRTGVPARWYAPTGSVPSVRDWRMTNAVLLLGDLDGHRYVVSPGGKRYARVPVDSDSDLAALSDDGRLVAWISSAGGGASRLHLLRLADGRQTSTWIQADGFRAVALRWDTGSFQVSGWRTVPRDDDSPDGQPTRDISCWLAPVVSTPQRFTSAGTQRSVNDCGGTPVQVAAFEGGDPEGRFDAVHPAGGGQEADLWLNDEWTLFVSPSFDSGVVLPRAGTTTLAAWPPGATILTARLLAWADAGILLRTVSVGEDPDARSGALLLVDPSTLRQGVLARGADDLMPLAVAPGAVGYGTAVSADPPSYPFWRPARIAELTRQVRAGHPVVEFAAFAVPVLLLGTGIALLGSRGRRSKITG</sequence>
<evidence type="ECO:0008006" key="5">
    <source>
        <dbReference type="Google" id="ProtNLM"/>
    </source>
</evidence>
<evidence type="ECO:0000256" key="2">
    <source>
        <dbReference type="SAM" id="Phobius"/>
    </source>
</evidence>
<keyword evidence="2" id="KW-0812">Transmembrane</keyword>
<accession>A0ABW8AKX2</accession>
<organism evidence="3 4">
    <name type="scientific">Spongisporangium articulatum</name>
    <dbReference type="NCBI Taxonomy" id="3362603"/>
    <lineage>
        <taxon>Bacteria</taxon>
        <taxon>Bacillati</taxon>
        <taxon>Actinomycetota</taxon>
        <taxon>Actinomycetes</taxon>
        <taxon>Kineosporiales</taxon>
        <taxon>Kineosporiaceae</taxon>
        <taxon>Spongisporangium</taxon>
    </lineage>
</organism>
<protein>
    <recommendedName>
        <fullName evidence="5">WD40 repeat domain-containing protein</fullName>
    </recommendedName>
</protein>
<dbReference type="SUPFAM" id="SSF50956">
    <property type="entry name" value="Thermostable phytase (3-phytase)"/>
    <property type="match status" value="1"/>
</dbReference>
<feature type="transmembrane region" description="Helical" evidence="2">
    <location>
        <begin position="33"/>
        <end position="53"/>
    </location>
</feature>
<name>A0ABW8AKX2_9ACTN</name>
<dbReference type="Proteomes" id="UP001612915">
    <property type="component" value="Unassembled WGS sequence"/>
</dbReference>
<proteinExistence type="predicted"/>
<gene>
    <name evidence="3" type="ORF">ACIB24_04390</name>
</gene>
<evidence type="ECO:0000313" key="4">
    <source>
        <dbReference type="Proteomes" id="UP001612915"/>
    </source>
</evidence>
<dbReference type="EMBL" id="JBITLV010000001">
    <property type="protein sequence ID" value="MFI7586292.1"/>
    <property type="molecule type" value="Genomic_DNA"/>
</dbReference>
<keyword evidence="4" id="KW-1185">Reference proteome</keyword>
<comment type="caution">
    <text evidence="3">The sequence shown here is derived from an EMBL/GenBank/DDBJ whole genome shotgun (WGS) entry which is preliminary data.</text>
</comment>